<accession>A0A3N0DS25</accession>
<feature type="chain" id="PRO_5039581921" description="Lipoprotein" evidence="1">
    <location>
        <begin position="20"/>
        <end position="208"/>
    </location>
</feature>
<evidence type="ECO:0000313" key="3">
    <source>
        <dbReference type="Proteomes" id="UP000277094"/>
    </source>
</evidence>
<evidence type="ECO:0008006" key="4">
    <source>
        <dbReference type="Google" id="ProtNLM"/>
    </source>
</evidence>
<dbReference type="RefSeq" id="WP_123232937.1">
    <property type="nucleotide sequence ID" value="NZ_RJSG01000002.1"/>
</dbReference>
<evidence type="ECO:0000256" key="1">
    <source>
        <dbReference type="SAM" id="SignalP"/>
    </source>
</evidence>
<gene>
    <name evidence="2" type="ORF">EFL95_04895</name>
</gene>
<keyword evidence="3" id="KW-1185">Reference proteome</keyword>
<dbReference type="EMBL" id="RJSG01000002">
    <property type="protein sequence ID" value="RNL78438.1"/>
    <property type="molecule type" value="Genomic_DNA"/>
</dbReference>
<keyword evidence="1" id="KW-0732">Signal</keyword>
<protein>
    <recommendedName>
        <fullName evidence="4">Lipoprotein</fullName>
    </recommendedName>
</protein>
<name>A0A3N0DS25_9ACTN</name>
<dbReference type="Proteomes" id="UP000277094">
    <property type="component" value="Unassembled WGS sequence"/>
</dbReference>
<dbReference type="AlphaFoldDB" id="A0A3N0DS25"/>
<dbReference type="PROSITE" id="PS51257">
    <property type="entry name" value="PROKAR_LIPOPROTEIN"/>
    <property type="match status" value="1"/>
</dbReference>
<comment type="caution">
    <text evidence="2">The sequence shown here is derived from an EMBL/GenBank/DDBJ whole genome shotgun (WGS) entry which is preliminary data.</text>
</comment>
<feature type="signal peptide" evidence="1">
    <location>
        <begin position="1"/>
        <end position="19"/>
    </location>
</feature>
<evidence type="ECO:0000313" key="2">
    <source>
        <dbReference type="EMBL" id="RNL78438.1"/>
    </source>
</evidence>
<organism evidence="2 3">
    <name type="scientific">Nocardioides marmorisolisilvae</name>
    <dbReference type="NCBI Taxonomy" id="1542737"/>
    <lineage>
        <taxon>Bacteria</taxon>
        <taxon>Bacillati</taxon>
        <taxon>Actinomycetota</taxon>
        <taxon>Actinomycetes</taxon>
        <taxon>Propionibacteriales</taxon>
        <taxon>Nocardioidaceae</taxon>
        <taxon>Nocardioides</taxon>
    </lineage>
</organism>
<sequence length="208" mass="22510">MGRRIVSWLACALAVGVLAGCGHEAPEPLAEPVKTYPTSFSVPDAAFDAESTAEELEDPPNVDLTSIAAEVGYDGIRAHFTYAKDWNPDSSSRWGIRFEIRGSDGSRLSGAWTQDPTSTALTRQVQLAPRPAGCSGTVSFATAARVLTLSLTPGCLPGASPTESRRWIRFDTIESVSSWHSGPKILYAWDQLYARVVAPEPERLYLPD</sequence>
<reference evidence="2 3" key="1">
    <citation type="submission" date="2018-11" db="EMBL/GenBank/DDBJ databases">
        <authorList>
            <person name="Li F."/>
        </authorList>
    </citation>
    <scope>NUCLEOTIDE SEQUENCE [LARGE SCALE GENOMIC DNA]</scope>
    <source>
        <strain evidence="2 3">KIS18-7</strain>
    </source>
</reference>
<proteinExistence type="predicted"/>